<dbReference type="Gene3D" id="3.40.50.880">
    <property type="match status" value="1"/>
</dbReference>
<evidence type="ECO:0000313" key="2">
    <source>
        <dbReference type="EMBL" id="MBA5637418.1"/>
    </source>
</evidence>
<keyword evidence="3" id="KW-1185">Reference proteome</keyword>
<dbReference type="InterPro" id="IPR029062">
    <property type="entry name" value="Class_I_gatase-like"/>
</dbReference>
<comment type="caution">
    <text evidence="2">The sequence shown here is derived from an EMBL/GenBank/DDBJ whole genome shotgun (WGS) entry which is preliminary data.</text>
</comment>
<feature type="domain" description="DJ-1/PfpI" evidence="1">
    <location>
        <begin position="39"/>
        <end position="198"/>
    </location>
</feature>
<dbReference type="Proteomes" id="UP000534388">
    <property type="component" value="Unassembled WGS sequence"/>
</dbReference>
<name>A0A7W2ERR0_9BURK</name>
<dbReference type="InterPro" id="IPR052158">
    <property type="entry name" value="INH-QAR"/>
</dbReference>
<dbReference type="SUPFAM" id="SSF52317">
    <property type="entry name" value="Class I glutamine amidotransferase-like"/>
    <property type="match status" value="1"/>
</dbReference>
<dbReference type="PANTHER" id="PTHR43130">
    <property type="entry name" value="ARAC-FAMILY TRANSCRIPTIONAL REGULATOR"/>
    <property type="match status" value="1"/>
</dbReference>
<protein>
    <submittedName>
        <fullName evidence="2">DJ-1/PfpI family protein</fullName>
    </submittedName>
</protein>
<dbReference type="EMBL" id="JACEZT010000005">
    <property type="protein sequence ID" value="MBA5637418.1"/>
    <property type="molecule type" value="Genomic_DNA"/>
</dbReference>
<evidence type="ECO:0000313" key="3">
    <source>
        <dbReference type="Proteomes" id="UP000534388"/>
    </source>
</evidence>
<dbReference type="PANTHER" id="PTHR43130:SF3">
    <property type="entry name" value="HTH-TYPE TRANSCRIPTIONAL REGULATOR RV1931C"/>
    <property type="match status" value="1"/>
</dbReference>
<proteinExistence type="predicted"/>
<reference evidence="2 3" key="1">
    <citation type="submission" date="2020-07" db="EMBL/GenBank/DDBJ databases">
        <title>Novel species isolated from subtropical streams in China.</title>
        <authorList>
            <person name="Lu H."/>
        </authorList>
    </citation>
    <scope>NUCLEOTIDE SEQUENCE [LARGE SCALE GENOMIC DNA]</scope>
    <source>
        <strain evidence="2 3">LX20W</strain>
    </source>
</reference>
<dbReference type="AlphaFoldDB" id="A0A7W2ERR0"/>
<organism evidence="2 3">
    <name type="scientific">Rugamonas brunnea</name>
    <dbReference type="NCBI Taxonomy" id="2758569"/>
    <lineage>
        <taxon>Bacteria</taxon>
        <taxon>Pseudomonadati</taxon>
        <taxon>Pseudomonadota</taxon>
        <taxon>Betaproteobacteria</taxon>
        <taxon>Burkholderiales</taxon>
        <taxon>Oxalobacteraceae</taxon>
        <taxon>Telluria group</taxon>
        <taxon>Rugamonas</taxon>
    </lineage>
</organism>
<evidence type="ECO:0000259" key="1">
    <source>
        <dbReference type="Pfam" id="PF01965"/>
    </source>
</evidence>
<dbReference type="InterPro" id="IPR002818">
    <property type="entry name" value="DJ-1/PfpI"/>
</dbReference>
<gene>
    <name evidence="2" type="ORF">H3H37_10170</name>
</gene>
<sequence>MDASASDHHANLRDGAVPAYHARPGHARPLVAVVGDNASTELSDYVVPYGILMRSGVADVMALSTAEGPISTTTDMGKPGFRIEPEATIARFDARFPEGADYVIVPASRNAPALRAWIAQQANKGATIVSICNGAQIVAKSGVMDGRLATAHWASEQERMEQQPAIRWVRNARYVADRNWVSSAGVSAAIPTAIALVEAIAGRERAAALAGELAIADWSARHDSDAFQPRFGHNLTALATTVYTNGWFHHDDALGIRAAAGVDEVVLALTVDAWSSTGRSHAYLLADSVAPLRTKHGLRVIPDRSMGESEGLDEVLELSASTPPGKAVDQALDGIASRYGRANAYGVALLLEYPGYRD</sequence>
<dbReference type="Pfam" id="PF01965">
    <property type="entry name" value="DJ-1_PfpI"/>
    <property type="match status" value="1"/>
</dbReference>
<accession>A0A7W2ERR0</accession>